<organism evidence="4 5">
    <name type="scientific">Candidatus Falkowbacteria bacterium RIFCSPLOWO2_02_FULL_45_21</name>
    <dbReference type="NCBI Taxonomy" id="1797989"/>
    <lineage>
        <taxon>Bacteria</taxon>
        <taxon>Candidatus Falkowiibacteriota</taxon>
    </lineage>
</organism>
<dbReference type="CDD" id="cd00616">
    <property type="entry name" value="AHBA_syn"/>
    <property type="match status" value="1"/>
</dbReference>
<dbReference type="Pfam" id="PF01041">
    <property type="entry name" value="DegT_DnrJ_EryC1"/>
    <property type="match status" value="1"/>
</dbReference>
<proteinExistence type="inferred from homology"/>
<sequence>MKFYPLAKPYITAKDKASVLEVLNTNYLSLGPKLSEFEKKFAKKLGVKYACAVSSGTAGLHLSMLAVGIGAGDEIITTPFSFVASANSILCVGAKPVFVDINPLTYNLDPAKIKEKITSLPADRRKKLKAILVVHIFGQCCDMGAIQRLASKYKLLIIEDACESIGAAYKGKLAGTFGQAGVFAFYPNKQMTTGEGGMIVTNSKKIYEICNSLKNQGRAKNDQWLNHKSLGYNYRLDEMSAALGISQLEKLDFMIRKRRQIAAWYNEILKPYDDIVQSPMTAAVNTHSWFLYVIKIKNKKIDRDLLIANLKKAGVSSKQYLPSIHLFDFYKKLFGYKKGDFPVSENVSGHSLALPIYLGLTRRDCEYIIHKLIAEINNLNDAG</sequence>
<comment type="similarity">
    <text evidence="3">Belongs to the DegT/DnrJ/EryC1 family.</text>
</comment>
<gene>
    <name evidence="4" type="ORF">A3H66_01685</name>
</gene>
<dbReference type="SUPFAM" id="SSF53383">
    <property type="entry name" value="PLP-dependent transferases"/>
    <property type="match status" value="1"/>
</dbReference>
<evidence type="ECO:0000256" key="3">
    <source>
        <dbReference type="RuleBase" id="RU004508"/>
    </source>
</evidence>
<dbReference type="Proteomes" id="UP000178783">
    <property type="component" value="Unassembled WGS sequence"/>
</dbReference>
<dbReference type="InterPro" id="IPR015421">
    <property type="entry name" value="PyrdxlP-dep_Trfase_major"/>
</dbReference>
<evidence type="ECO:0000313" key="4">
    <source>
        <dbReference type="EMBL" id="OGF24382.1"/>
    </source>
</evidence>
<name>A0A1F5SCT5_9BACT</name>
<dbReference type="InterPro" id="IPR015424">
    <property type="entry name" value="PyrdxlP-dep_Trfase"/>
</dbReference>
<dbReference type="STRING" id="1797989.A3H66_01685"/>
<dbReference type="GO" id="GO:0008483">
    <property type="term" value="F:transaminase activity"/>
    <property type="evidence" value="ECO:0007669"/>
    <property type="project" value="TreeGrafter"/>
</dbReference>
<dbReference type="PANTHER" id="PTHR30244">
    <property type="entry name" value="TRANSAMINASE"/>
    <property type="match status" value="1"/>
</dbReference>
<feature type="active site" description="Proton acceptor" evidence="1">
    <location>
        <position position="189"/>
    </location>
</feature>
<dbReference type="Gene3D" id="3.90.1150.10">
    <property type="entry name" value="Aspartate Aminotransferase, domain 1"/>
    <property type="match status" value="1"/>
</dbReference>
<accession>A0A1F5SCT5</accession>
<evidence type="ECO:0000256" key="1">
    <source>
        <dbReference type="PIRSR" id="PIRSR000390-1"/>
    </source>
</evidence>
<dbReference type="AlphaFoldDB" id="A0A1F5SCT5"/>
<dbReference type="InterPro" id="IPR015422">
    <property type="entry name" value="PyrdxlP-dep_Trfase_small"/>
</dbReference>
<comment type="caution">
    <text evidence="4">The sequence shown here is derived from an EMBL/GenBank/DDBJ whole genome shotgun (WGS) entry which is preliminary data.</text>
</comment>
<dbReference type="PANTHER" id="PTHR30244:SF39">
    <property type="entry name" value="BLR3650 PROTEIN"/>
    <property type="match status" value="1"/>
</dbReference>
<protein>
    <recommendedName>
        <fullName evidence="6">Polysaccharide biosynthesis protein</fullName>
    </recommendedName>
</protein>
<evidence type="ECO:0008006" key="6">
    <source>
        <dbReference type="Google" id="ProtNLM"/>
    </source>
</evidence>
<feature type="modified residue" description="N6-(pyridoxal phosphate)lysine" evidence="2">
    <location>
        <position position="189"/>
    </location>
</feature>
<dbReference type="Gene3D" id="3.40.640.10">
    <property type="entry name" value="Type I PLP-dependent aspartate aminotransferase-like (Major domain)"/>
    <property type="match status" value="1"/>
</dbReference>
<dbReference type="PIRSF" id="PIRSF000390">
    <property type="entry name" value="PLP_StrS"/>
    <property type="match status" value="1"/>
</dbReference>
<reference evidence="4 5" key="1">
    <citation type="journal article" date="2016" name="Nat. Commun.">
        <title>Thousands of microbial genomes shed light on interconnected biogeochemical processes in an aquifer system.</title>
        <authorList>
            <person name="Anantharaman K."/>
            <person name="Brown C.T."/>
            <person name="Hug L.A."/>
            <person name="Sharon I."/>
            <person name="Castelle C.J."/>
            <person name="Probst A.J."/>
            <person name="Thomas B.C."/>
            <person name="Singh A."/>
            <person name="Wilkins M.J."/>
            <person name="Karaoz U."/>
            <person name="Brodie E.L."/>
            <person name="Williams K.H."/>
            <person name="Hubbard S.S."/>
            <person name="Banfield J.F."/>
        </authorList>
    </citation>
    <scope>NUCLEOTIDE SEQUENCE [LARGE SCALE GENOMIC DNA]</scope>
</reference>
<dbReference type="GO" id="GO:0030170">
    <property type="term" value="F:pyridoxal phosphate binding"/>
    <property type="evidence" value="ECO:0007669"/>
    <property type="project" value="TreeGrafter"/>
</dbReference>
<dbReference type="InterPro" id="IPR000653">
    <property type="entry name" value="DegT/StrS_aminotransferase"/>
</dbReference>
<dbReference type="GO" id="GO:0000271">
    <property type="term" value="P:polysaccharide biosynthetic process"/>
    <property type="evidence" value="ECO:0007669"/>
    <property type="project" value="TreeGrafter"/>
</dbReference>
<dbReference type="EMBL" id="MFFW01000022">
    <property type="protein sequence ID" value="OGF24382.1"/>
    <property type="molecule type" value="Genomic_DNA"/>
</dbReference>
<evidence type="ECO:0000313" key="5">
    <source>
        <dbReference type="Proteomes" id="UP000178783"/>
    </source>
</evidence>
<keyword evidence="2 3" id="KW-0663">Pyridoxal phosphate</keyword>
<evidence type="ECO:0000256" key="2">
    <source>
        <dbReference type="PIRSR" id="PIRSR000390-2"/>
    </source>
</evidence>